<name>A0A0D2JZ73_9CHLO</name>
<dbReference type="KEGG" id="mng:MNEG_4141"/>
<evidence type="ECO:0000256" key="4">
    <source>
        <dbReference type="SAM" id="MobiDB-lite"/>
    </source>
</evidence>
<dbReference type="PANTHER" id="PTHR45657:SF1">
    <property type="entry name" value="CRAL-TRIO DOMAIN-CONTAINING PROTEIN YKL091C-RELATED"/>
    <property type="match status" value="1"/>
</dbReference>
<evidence type="ECO:0000256" key="3">
    <source>
        <dbReference type="ARBA" id="ARBA00038020"/>
    </source>
</evidence>
<evidence type="ECO:0000259" key="5">
    <source>
        <dbReference type="PROSITE" id="PS50191"/>
    </source>
</evidence>
<dbReference type="SUPFAM" id="SSF52087">
    <property type="entry name" value="CRAL/TRIO domain"/>
    <property type="match status" value="1"/>
</dbReference>
<feature type="compositionally biased region" description="Low complexity" evidence="4">
    <location>
        <begin position="407"/>
        <end position="417"/>
    </location>
</feature>
<dbReference type="SMART" id="SM01100">
    <property type="entry name" value="CRAL_TRIO_N"/>
    <property type="match status" value="1"/>
</dbReference>
<dbReference type="GO" id="GO:0000139">
    <property type="term" value="C:Golgi membrane"/>
    <property type="evidence" value="ECO:0007669"/>
    <property type="project" value="UniProtKB-SubCell"/>
</dbReference>
<dbReference type="PANTHER" id="PTHR45657">
    <property type="entry name" value="CRAL-TRIO DOMAIN-CONTAINING PROTEIN YKL091C-RELATED"/>
    <property type="match status" value="1"/>
</dbReference>
<gene>
    <name evidence="6" type="ORF">MNEG_4141</name>
</gene>
<accession>A0A0D2JZ73</accession>
<dbReference type="GO" id="GO:0005886">
    <property type="term" value="C:plasma membrane"/>
    <property type="evidence" value="ECO:0007669"/>
    <property type="project" value="UniProtKB-SubCell"/>
</dbReference>
<dbReference type="AlphaFoldDB" id="A0A0D2JZ73"/>
<feature type="domain" description="CRAL-TRIO" evidence="5">
    <location>
        <begin position="91"/>
        <end position="264"/>
    </location>
</feature>
<dbReference type="SUPFAM" id="SSF46938">
    <property type="entry name" value="CRAL/TRIO N-terminal domain"/>
    <property type="match status" value="1"/>
</dbReference>
<dbReference type="Pfam" id="PF03765">
    <property type="entry name" value="CRAL_TRIO_N"/>
    <property type="match status" value="1"/>
</dbReference>
<dbReference type="InterPro" id="IPR011074">
    <property type="entry name" value="CRAL/TRIO_N_dom"/>
</dbReference>
<reference evidence="6 7" key="1">
    <citation type="journal article" date="2013" name="BMC Genomics">
        <title>Reconstruction of the lipid metabolism for the microalga Monoraphidium neglectum from its genome sequence reveals characteristics suitable for biofuel production.</title>
        <authorList>
            <person name="Bogen C."/>
            <person name="Al-Dilaimi A."/>
            <person name="Albersmeier A."/>
            <person name="Wichmann J."/>
            <person name="Grundmann M."/>
            <person name="Rupp O."/>
            <person name="Lauersen K.J."/>
            <person name="Blifernez-Klassen O."/>
            <person name="Kalinowski J."/>
            <person name="Goesmann A."/>
            <person name="Mussgnug J.H."/>
            <person name="Kruse O."/>
        </authorList>
    </citation>
    <scope>NUCLEOTIDE SEQUENCE [LARGE SCALE GENOMIC DNA]</scope>
    <source>
        <strain evidence="6 7">SAG 48.87</strain>
    </source>
</reference>
<comment type="subcellular location">
    <subcellularLocation>
        <location evidence="1">Cell membrane</location>
        <topology evidence="1">Peripheral membrane protein</topology>
    </subcellularLocation>
    <subcellularLocation>
        <location evidence="2">Golgi apparatus membrane</location>
        <topology evidence="2">Peripheral membrane protein</topology>
    </subcellularLocation>
</comment>
<dbReference type="InterPro" id="IPR036865">
    <property type="entry name" value="CRAL-TRIO_dom_sf"/>
</dbReference>
<dbReference type="OrthoDB" id="1434354at2759"/>
<dbReference type="EMBL" id="KK100777">
    <property type="protein sequence ID" value="KIZ03818.1"/>
    <property type="molecule type" value="Genomic_DNA"/>
</dbReference>
<dbReference type="PRINTS" id="PR00180">
    <property type="entry name" value="CRETINALDHBP"/>
</dbReference>
<dbReference type="Proteomes" id="UP000054498">
    <property type="component" value="Unassembled WGS sequence"/>
</dbReference>
<evidence type="ECO:0000313" key="6">
    <source>
        <dbReference type="EMBL" id="KIZ03818.1"/>
    </source>
</evidence>
<organism evidence="6 7">
    <name type="scientific">Monoraphidium neglectum</name>
    <dbReference type="NCBI Taxonomy" id="145388"/>
    <lineage>
        <taxon>Eukaryota</taxon>
        <taxon>Viridiplantae</taxon>
        <taxon>Chlorophyta</taxon>
        <taxon>core chlorophytes</taxon>
        <taxon>Chlorophyceae</taxon>
        <taxon>CS clade</taxon>
        <taxon>Sphaeropleales</taxon>
        <taxon>Selenastraceae</taxon>
        <taxon>Monoraphidium</taxon>
    </lineage>
</organism>
<proteinExistence type="inferred from homology"/>
<dbReference type="InterPro" id="IPR001251">
    <property type="entry name" value="CRAL-TRIO_dom"/>
</dbReference>
<dbReference type="Pfam" id="PF00650">
    <property type="entry name" value="CRAL_TRIO"/>
    <property type="match status" value="1"/>
</dbReference>
<sequence>MVPFSQSEAEAFWYAAPHLSKEHQQALAQLRSELQTRGCLAPTVDDDPSLLRFLKARGWSVERAAKMYQAMAEWRKAKGVDEMMRSFRFGERAIVRTMYPHFYHKTDKFGRPVYYELLGQVDVAKVMSVTTRERFLNYHILLAESFRREKLPQCSVCAGRTILGVVVVLDLEGFSLAQFAAAKDFLAEISRLDQDVFPEHLGVMFLINAPLLFRSIWACIKPFLDERTLGKIKVLGSSYQSELVALIPAENLPARFGGESAANEMEDEGPWEGTLFSRAASRAASAEPRELLQLSALCAERVAAGGVGGAPQRPASSAGASEAGSAATTFASALSAQSSRRSSRTSSTGGTAAGVAAPAGLGLLIAQHGGGGGCLDCSPVAGGGGGGCSVACARRSLMEETIREEPSAGSDWPAPAASGGGGDGEEEGLQRCGGEAGGLAAGGEAAMELTAKAKIWASRPSGSFWRLKSKRGVAV</sequence>
<evidence type="ECO:0000313" key="7">
    <source>
        <dbReference type="Proteomes" id="UP000054498"/>
    </source>
</evidence>
<dbReference type="RefSeq" id="XP_013902837.1">
    <property type="nucleotide sequence ID" value="XM_014047383.1"/>
</dbReference>
<dbReference type="Gene3D" id="1.10.8.20">
    <property type="entry name" value="N-terminal domain of phosphatidylinositol transfer protein sec14p"/>
    <property type="match status" value="1"/>
</dbReference>
<evidence type="ECO:0000256" key="1">
    <source>
        <dbReference type="ARBA" id="ARBA00004202"/>
    </source>
</evidence>
<dbReference type="InterPro" id="IPR051026">
    <property type="entry name" value="PI/PC_transfer"/>
</dbReference>
<dbReference type="CDD" id="cd00170">
    <property type="entry name" value="SEC14"/>
    <property type="match status" value="1"/>
</dbReference>
<comment type="similarity">
    <text evidence="3">Belongs to the SFH family.</text>
</comment>
<evidence type="ECO:0000256" key="2">
    <source>
        <dbReference type="ARBA" id="ARBA00004395"/>
    </source>
</evidence>
<dbReference type="PROSITE" id="PS50191">
    <property type="entry name" value="CRAL_TRIO"/>
    <property type="match status" value="1"/>
</dbReference>
<dbReference type="InterPro" id="IPR036273">
    <property type="entry name" value="CRAL/TRIO_N_dom_sf"/>
</dbReference>
<dbReference type="SMART" id="SM00516">
    <property type="entry name" value="SEC14"/>
    <property type="match status" value="1"/>
</dbReference>
<feature type="region of interest" description="Disordered" evidence="4">
    <location>
        <begin position="401"/>
        <end position="435"/>
    </location>
</feature>
<keyword evidence="7" id="KW-1185">Reference proteome</keyword>
<dbReference type="GeneID" id="25737019"/>
<protein>
    <submittedName>
        <fullName evidence="6">SEC14 cytosolic factor</fullName>
    </submittedName>
</protein>
<dbReference type="Gene3D" id="3.40.525.10">
    <property type="entry name" value="CRAL-TRIO lipid binding domain"/>
    <property type="match status" value="1"/>
</dbReference>